<evidence type="ECO:0000259" key="2">
    <source>
        <dbReference type="Pfam" id="PF01757"/>
    </source>
</evidence>
<accession>A0AA47HXS6</accession>
<keyword evidence="3" id="KW-0012">Acyltransferase</keyword>
<feature type="transmembrane region" description="Helical" evidence="1">
    <location>
        <begin position="21"/>
        <end position="43"/>
    </location>
</feature>
<sequence>MRSIQTANAAKLPAADGIRGLACLLVLLAHALSFFYPTLFPLLRGSGKYGVWLFFVLSAFLLTLRLQQRGFGLATLTDYAFGRSLRVLPLFVLACLIYFWAGIGIRTRDELIAALGFKQGFIHLWTIPVEFKFYLLLPPLAFAGLWLQRKGGDAALLAGSLLLLGLQQLLWPYWLTPENSPDTHWYLPSFLFGLLAALLLPRARHLPLARLATPVALGTLTALLLALPGTRAWLLDTPPSADLMDKHLYLGLLWALFLLALVDGQGLAGRLLTSRPMRWLGAISYSTYLFHWLIFSLLADSWPESALAMLGAVLLALLAGMLGYRLFEQPAERLRHRLTQPHRARSKPSQEHAR</sequence>
<feature type="transmembrane region" description="Helical" evidence="1">
    <location>
        <begin position="87"/>
        <end position="105"/>
    </location>
</feature>
<keyword evidence="3" id="KW-0808">Transferase</keyword>
<feature type="transmembrane region" description="Helical" evidence="1">
    <location>
        <begin position="125"/>
        <end position="147"/>
    </location>
</feature>
<feature type="transmembrane region" description="Helical" evidence="1">
    <location>
        <begin position="208"/>
        <end position="227"/>
    </location>
</feature>
<dbReference type="Pfam" id="PF01757">
    <property type="entry name" value="Acyl_transf_3"/>
    <property type="match status" value="1"/>
</dbReference>
<keyword evidence="1" id="KW-1133">Transmembrane helix</keyword>
<feature type="transmembrane region" description="Helical" evidence="1">
    <location>
        <begin position="185"/>
        <end position="201"/>
    </location>
</feature>
<dbReference type="GO" id="GO:0000271">
    <property type="term" value="P:polysaccharide biosynthetic process"/>
    <property type="evidence" value="ECO:0007669"/>
    <property type="project" value="TreeGrafter"/>
</dbReference>
<organism evidence="3 4">
    <name type="scientific">Stutzerimonas frequens</name>
    <dbReference type="NCBI Taxonomy" id="2968969"/>
    <lineage>
        <taxon>Bacteria</taxon>
        <taxon>Pseudomonadati</taxon>
        <taxon>Pseudomonadota</taxon>
        <taxon>Gammaproteobacteria</taxon>
        <taxon>Pseudomonadales</taxon>
        <taxon>Pseudomonadaceae</taxon>
        <taxon>Stutzerimonas</taxon>
    </lineage>
</organism>
<feature type="transmembrane region" description="Helical" evidence="1">
    <location>
        <begin position="305"/>
        <end position="327"/>
    </location>
</feature>
<evidence type="ECO:0000256" key="1">
    <source>
        <dbReference type="SAM" id="Phobius"/>
    </source>
</evidence>
<feature type="transmembrane region" description="Helical" evidence="1">
    <location>
        <begin position="279"/>
        <end position="299"/>
    </location>
</feature>
<dbReference type="GO" id="GO:0016020">
    <property type="term" value="C:membrane"/>
    <property type="evidence" value="ECO:0007669"/>
    <property type="project" value="TreeGrafter"/>
</dbReference>
<feature type="transmembrane region" description="Helical" evidence="1">
    <location>
        <begin position="154"/>
        <end position="173"/>
    </location>
</feature>
<feature type="domain" description="Acyltransferase 3" evidence="2">
    <location>
        <begin position="14"/>
        <end position="321"/>
    </location>
</feature>
<feature type="transmembrane region" description="Helical" evidence="1">
    <location>
        <begin position="247"/>
        <end position="267"/>
    </location>
</feature>
<reference evidence="3" key="1">
    <citation type="submission" date="2022-11" db="EMBL/GenBank/DDBJ databases">
        <title>Genomic of Pseudomonas TF18.</title>
        <authorList>
            <person name="Liu T."/>
        </authorList>
    </citation>
    <scope>NUCLEOTIDE SEQUENCE</scope>
    <source>
        <strain evidence="3">TF18</strain>
    </source>
</reference>
<name>A0AA47HXS6_9GAMM</name>
<dbReference type="Proteomes" id="UP001164632">
    <property type="component" value="Chromosome"/>
</dbReference>
<dbReference type="GO" id="GO:0016747">
    <property type="term" value="F:acyltransferase activity, transferring groups other than amino-acyl groups"/>
    <property type="evidence" value="ECO:0007669"/>
    <property type="project" value="InterPro"/>
</dbReference>
<keyword evidence="1" id="KW-0812">Transmembrane</keyword>
<keyword evidence="1" id="KW-0472">Membrane</keyword>
<dbReference type="AlphaFoldDB" id="A0AA47HXS6"/>
<evidence type="ECO:0000313" key="4">
    <source>
        <dbReference type="Proteomes" id="UP001164632"/>
    </source>
</evidence>
<feature type="transmembrane region" description="Helical" evidence="1">
    <location>
        <begin position="49"/>
        <end position="66"/>
    </location>
</feature>
<dbReference type="InterPro" id="IPR050879">
    <property type="entry name" value="Acyltransferase_3"/>
</dbReference>
<evidence type="ECO:0000313" key="3">
    <source>
        <dbReference type="EMBL" id="WAE52184.1"/>
    </source>
</evidence>
<dbReference type="EMBL" id="CP113257">
    <property type="protein sequence ID" value="WAE52184.1"/>
    <property type="molecule type" value="Genomic_DNA"/>
</dbReference>
<protein>
    <submittedName>
        <fullName evidence="3">Acyltransferase</fullName>
    </submittedName>
</protein>
<dbReference type="PANTHER" id="PTHR23028:SF53">
    <property type="entry name" value="ACYL_TRANSF_3 DOMAIN-CONTAINING PROTEIN"/>
    <property type="match status" value="1"/>
</dbReference>
<gene>
    <name evidence="3" type="ORF">OSV15_21395</name>
</gene>
<dbReference type="InterPro" id="IPR002656">
    <property type="entry name" value="Acyl_transf_3_dom"/>
</dbReference>
<proteinExistence type="predicted"/>
<dbReference type="RefSeq" id="WP_267931339.1">
    <property type="nucleotide sequence ID" value="NZ_CP113257.1"/>
</dbReference>
<dbReference type="PANTHER" id="PTHR23028">
    <property type="entry name" value="ACETYLTRANSFERASE"/>
    <property type="match status" value="1"/>
</dbReference>